<dbReference type="PIRSF" id="PIRSF037090">
    <property type="entry name" value="Iontro_Glu-like_rcpt_pln"/>
    <property type="match status" value="1"/>
</dbReference>
<evidence type="ECO:0000256" key="12">
    <source>
        <dbReference type="ARBA" id="ARBA00023303"/>
    </source>
</evidence>
<dbReference type="Gene3D" id="3.40.190.10">
    <property type="entry name" value="Periplasmic binding protein-like II"/>
    <property type="match status" value="1"/>
</dbReference>
<dbReference type="SUPFAM" id="SSF53822">
    <property type="entry name" value="Periplasmic binding protein-like I"/>
    <property type="match status" value="1"/>
</dbReference>
<dbReference type="OrthoDB" id="5984008at2759"/>
<evidence type="ECO:0000313" key="18">
    <source>
        <dbReference type="EMBL" id="KAE8056795.1"/>
    </source>
</evidence>
<dbReference type="CDD" id="cd13686">
    <property type="entry name" value="GluR_Plant"/>
    <property type="match status" value="1"/>
</dbReference>
<evidence type="ECO:0000256" key="15">
    <source>
        <dbReference type="SAM" id="Phobius"/>
    </source>
</evidence>
<evidence type="ECO:0000256" key="4">
    <source>
        <dbReference type="ARBA" id="ARBA00022692"/>
    </source>
</evidence>
<keyword evidence="14" id="KW-1015">Disulfide bond</keyword>
<dbReference type="PANTHER" id="PTHR34836">
    <property type="entry name" value="OS06G0188250 PROTEIN"/>
    <property type="match status" value="1"/>
</dbReference>
<dbReference type="CDD" id="cd19990">
    <property type="entry name" value="PBP1_GABAb_receptor_plant"/>
    <property type="match status" value="1"/>
</dbReference>
<dbReference type="FunFam" id="1.10.287.70:FF:000037">
    <property type="entry name" value="Glutamate receptor"/>
    <property type="match status" value="1"/>
</dbReference>
<sequence length="912" mass="102480">MANKKLLLSLLSFLFLLALRMAMAKDVMSVRVGVVLDLKSPVGGMAELCMSMALSDFYEENDNYTTRLALSTKGSGDDVVAAAAAALDLIKNEEVQAIIGPQTSAQAKFVIQLGRKAQVPIISFSATSPCLSPSQNPFFIRTAQDDCAQVKAIANIVEAYGWREIVPIYEDTDYDNGLIPYLLDAFQEIDVRVPYRSVIPSSSSTREISKELNKLKEKSHTRIFLVHMTASLGSRLFVQANNAGMMKEGYGWIITAGLSSLLDPMGSKVMYSMQGISVNHHFLVSLKKFDNFKRRLKRNLTSSKPNNKSTGLNLFGLWAYDTVWALAMAVEKAGIVHSKFLKQNASESNIDLAALGISEMGPTLRNTIQITKFQGLSGNFHLVKGQLEPSAFEIINIIGKSERVIGYWTPHRGLSQELNDTSEMARPILKAKLLKQPIWPGDTTNQPTKLRIGVPVRRGFLEFLKVEWHPSTDKPAISGFSHDVFLAVLDALPFPLPYEFVPFFVNKDRTYNKLLYQIKLKKYDAVVGDTTIVANRSTYVDFTLPYSESGVSMVVLMKDNERNNFWIFLKPLSLDLWLATSAAFVFTGLVIWVLEHRVNGEFRGPPEQQIGTIFWFSFSALVFAHREKVVNNWSRFVMIIWFFVVLILTQSYAASLTSMLTVQRLQPTFVDVKEIKKRGYFVGYQQDSFVKELLTEQLNFHESKLKAYITPEEYHEALSKERVAAIFDEIPYIKLFLAKYCSKYTMVGPTYKTDGFGFAFAQGSPLVPYISRAILNVTEDKDKFGGIEEKYFSSKTHDCEDQRATISSHSPSLGLYSFGGLFIITAVASTSSLLVYLFKFLHSHWPALRTCNTHESSFWCKLLAMAKHFDQKDPSSLGIERSKSRVHTLASPNVIEPSPGIDHRENYSCAPL</sequence>
<feature type="transmembrane region" description="Helical" evidence="15">
    <location>
        <begin position="636"/>
        <end position="654"/>
    </location>
</feature>
<feature type="domain" description="Ionotropic glutamate receptor C-terminal" evidence="17">
    <location>
        <begin position="449"/>
        <end position="794"/>
    </location>
</feature>
<comment type="similarity">
    <text evidence="2 13">Belongs to the glutamate-gated ion channel (TC 1.A.10.1) family.</text>
</comment>
<dbReference type="FunFam" id="3.40.190.10:FF:000217">
    <property type="entry name" value="Glutamate receptor"/>
    <property type="match status" value="1"/>
</dbReference>
<organism evidence="18 19">
    <name type="scientific">Carpinus fangiana</name>
    <dbReference type="NCBI Taxonomy" id="176857"/>
    <lineage>
        <taxon>Eukaryota</taxon>
        <taxon>Viridiplantae</taxon>
        <taxon>Streptophyta</taxon>
        <taxon>Embryophyta</taxon>
        <taxon>Tracheophyta</taxon>
        <taxon>Spermatophyta</taxon>
        <taxon>Magnoliopsida</taxon>
        <taxon>eudicotyledons</taxon>
        <taxon>Gunneridae</taxon>
        <taxon>Pentapetalae</taxon>
        <taxon>rosids</taxon>
        <taxon>fabids</taxon>
        <taxon>Fagales</taxon>
        <taxon>Betulaceae</taxon>
        <taxon>Carpinus</taxon>
    </lineage>
</organism>
<evidence type="ECO:0000256" key="16">
    <source>
        <dbReference type="SAM" id="SignalP"/>
    </source>
</evidence>
<dbReference type="InterPro" id="IPR001828">
    <property type="entry name" value="ANF_lig-bd_rcpt"/>
</dbReference>
<dbReference type="SMART" id="SM00079">
    <property type="entry name" value="PBPe"/>
    <property type="match status" value="1"/>
</dbReference>
<keyword evidence="10" id="KW-0325">Glycoprotein</keyword>
<feature type="chain" id="PRO_5024437491" description="Glutamate receptor" evidence="16">
    <location>
        <begin position="25"/>
        <end position="912"/>
    </location>
</feature>
<dbReference type="Proteomes" id="UP000327013">
    <property type="component" value="Chromosome 5"/>
</dbReference>
<comment type="function">
    <text evidence="13">Glutamate-gated receptor that probably acts as non-selective cation channel.</text>
</comment>
<keyword evidence="19" id="KW-1185">Reference proteome</keyword>
<gene>
    <name evidence="18" type="ORF">FH972_013534</name>
</gene>
<dbReference type="EMBL" id="CM017325">
    <property type="protein sequence ID" value="KAE8056795.1"/>
    <property type="molecule type" value="Genomic_DNA"/>
</dbReference>
<protein>
    <recommendedName>
        <fullName evidence="13">Glutamate receptor</fullName>
    </recommendedName>
</protein>
<keyword evidence="7 13" id="KW-0406">Ion transport</keyword>
<evidence type="ECO:0000313" key="19">
    <source>
        <dbReference type="Proteomes" id="UP000327013"/>
    </source>
</evidence>
<dbReference type="InterPro" id="IPR017103">
    <property type="entry name" value="Iontropic_Glu_rcpt_pln"/>
</dbReference>
<dbReference type="Gene3D" id="3.40.50.2300">
    <property type="match status" value="2"/>
</dbReference>
<evidence type="ECO:0000256" key="3">
    <source>
        <dbReference type="ARBA" id="ARBA00022448"/>
    </source>
</evidence>
<dbReference type="AlphaFoldDB" id="A0A5N6R9L3"/>
<evidence type="ECO:0000256" key="9">
    <source>
        <dbReference type="ARBA" id="ARBA00023170"/>
    </source>
</evidence>
<keyword evidence="6 15" id="KW-1133">Transmembrane helix</keyword>
<dbReference type="Pfam" id="PF01094">
    <property type="entry name" value="ANF_receptor"/>
    <property type="match status" value="1"/>
</dbReference>
<accession>A0A5N6R9L3</accession>
<keyword evidence="12 13" id="KW-0407">Ion channel</keyword>
<evidence type="ECO:0000256" key="13">
    <source>
        <dbReference type="PIRNR" id="PIRNR037090"/>
    </source>
</evidence>
<name>A0A5N6R9L3_9ROSI</name>
<evidence type="ECO:0000256" key="2">
    <source>
        <dbReference type="ARBA" id="ARBA00008685"/>
    </source>
</evidence>
<dbReference type="Pfam" id="PF00060">
    <property type="entry name" value="Lig_chan"/>
    <property type="match status" value="1"/>
</dbReference>
<dbReference type="PANTHER" id="PTHR34836:SF7">
    <property type="entry name" value="RECEPTOR LIGAND BINDING REGION DOMAIN-CONTAINING PROTEIN"/>
    <property type="match status" value="1"/>
</dbReference>
<feature type="transmembrane region" description="Helical" evidence="15">
    <location>
        <begin position="813"/>
        <end position="838"/>
    </location>
</feature>
<keyword evidence="5 16" id="KW-0732">Signal</keyword>
<evidence type="ECO:0000256" key="7">
    <source>
        <dbReference type="ARBA" id="ARBA00023065"/>
    </source>
</evidence>
<feature type="signal peptide" evidence="16">
    <location>
        <begin position="1"/>
        <end position="24"/>
    </location>
</feature>
<dbReference type="InterPro" id="IPR044440">
    <property type="entry name" value="GABAb_receptor_plant_PBP1"/>
</dbReference>
<keyword evidence="11 13" id="KW-1071">Ligand-gated ion channel</keyword>
<keyword evidence="9 13" id="KW-0675">Receptor</keyword>
<keyword evidence="8 13" id="KW-0472">Membrane</keyword>
<evidence type="ECO:0000256" key="11">
    <source>
        <dbReference type="ARBA" id="ARBA00023286"/>
    </source>
</evidence>
<dbReference type="GO" id="GO:0016020">
    <property type="term" value="C:membrane"/>
    <property type="evidence" value="ECO:0007669"/>
    <property type="project" value="UniProtKB-SubCell"/>
</dbReference>
<feature type="transmembrane region" description="Helical" evidence="15">
    <location>
        <begin position="576"/>
        <end position="594"/>
    </location>
</feature>
<dbReference type="SUPFAM" id="SSF53850">
    <property type="entry name" value="Periplasmic binding protein-like II"/>
    <property type="match status" value="1"/>
</dbReference>
<evidence type="ECO:0000256" key="8">
    <source>
        <dbReference type="ARBA" id="ARBA00023136"/>
    </source>
</evidence>
<dbReference type="Gene3D" id="1.10.287.70">
    <property type="match status" value="1"/>
</dbReference>
<evidence type="ECO:0000256" key="6">
    <source>
        <dbReference type="ARBA" id="ARBA00022989"/>
    </source>
</evidence>
<evidence type="ECO:0000256" key="14">
    <source>
        <dbReference type="PIRSR" id="PIRSR037090-50"/>
    </source>
</evidence>
<dbReference type="FunFam" id="3.40.190.10:FF:000291">
    <property type="entry name" value="Glutamate receptor"/>
    <property type="match status" value="1"/>
</dbReference>
<dbReference type="InterPro" id="IPR001320">
    <property type="entry name" value="Iontro_rcpt_C"/>
</dbReference>
<feature type="disulfide bond" evidence="14">
    <location>
        <begin position="741"/>
        <end position="799"/>
    </location>
</feature>
<proteinExistence type="inferred from homology"/>
<dbReference type="GO" id="GO:0015276">
    <property type="term" value="F:ligand-gated monoatomic ion channel activity"/>
    <property type="evidence" value="ECO:0007669"/>
    <property type="project" value="InterPro"/>
</dbReference>
<comment type="subcellular location">
    <subcellularLocation>
        <location evidence="1">Membrane</location>
        <topology evidence="1">Multi-pass membrane protein</topology>
    </subcellularLocation>
</comment>
<evidence type="ECO:0000256" key="5">
    <source>
        <dbReference type="ARBA" id="ARBA00022729"/>
    </source>
</evidence>
<evidence type="ECO:0000256" key="10">
    <source>
        <dbReference type="ARBA" id="ARBA00023180"/>
    </source>
</evidence>
<keyword evidence="3 13" id="KW-0813">Transport</keyword>
<dbReference type="InterPro" id="IPR015683">
    <property type="entry name" value="Ionotropic_Glu_rcpt"/>
</dbReference>
<dbReference type="InterPro" id="IPR028082">
    <property type="entry name" value="Peripla_BP_I"/>
</dbReference>
<dbReference type="FunFam" id="3.40.50.2300:FF:000188">
    <property type="entry name" value="Glutamate receptor"/>
    <property type="match status" value="1"/>
</dbReference>
<evidence type="ECO:0000256" key="1">
    <source>
        <dbReference type="ARBA" id="ARBA00004141"/>
    </source>
</evidence>
<keyword evidence="4 15" id="KW-0812">Transmembrane</keyword>
<reference evidence="18 19" key="1">
    <citation type="submission" date="2019-06" db="EMBL/GenBank/DDBJ databases">
        <title>A chromosomal-level reference genome of Carpinus fangiana (Coryloideae, Betulaceae).</title>
        <authorList>
            <person name="Yang X."/>
            <person name="Wang Z."/>
            <person name="Zhang L."/>
            <person name="Hao G."/>
            <person name="Liu J."/>
            <person name="Yang Y."/>
        </authorList>
    </citation>
    <scope>NUCLEOTIDE SEQUENCE [LARGE SCALE GENOMIC DNA]</scope>
    <source>
        <strain evidence="18">Cfa_2016G</strain>
        <tissue evidence="18">Leaf</tissue>
    </source>
</reference>
<evidence type="ECO:0000259" key="17">
    <source>
        <dbReference type="SMART" id="SM00079"/>
    </source>
</evidence>